<accession>A0A0P6SKH6</accession>
<dbReference type="RefSeq" id="WP_054278266.1">
    <property type="nucleotide sequence ID" value="NZ_LHQM01000007.1"/>
</dbReference>
<dbReference type="Proteomes" id="UP000049578">
    <property type="component" value="Unassembled WGS sequence"/>
</dbReference>
<organism evidence="1 2">
    <name type="scientific">Streptococcus phocae</name>
    <dbReference type="NCBI Taxonomy" id="119224"/>
    <lineage>
        <taxon>Bacteria</taxon>
        <taxon>Bacillati</taxon>
        <taxon>Bacillota</taxon>
        <taxon>Bacilli</taxon>
        <taxon>Lactobacillales</taxon>
        <taxon>Streptococcaceae</taxon>
        <taxon>Streptococcus</taxon>
    </lineage>
</organism>
<dbReference type="PATRIC" id="fig|119224.3.peg.1568"/>
<evidence type="ECO:0000313" key="1">
    <source>
        <dbReference type="EMBL" id="KPJ22904.1"/>
    </source>
</evidence>
<protein>
    <submittedName>
        <fullName evidence="1">Phosphate ABC transporter ATPase</fullName>
    </submittedName>
</protein>
<proteinExistence type="predicted"/>
<evidence type="ECO:0000313" key="2">
    <source>
        <dbReference type="Proteomes" id="UP000049578"/>
    </source>
</evidence>
<comment type="caution">
    <text evidence="1">The sequence shown here is derived from an EMBL/GenBank/DDBJ whole genome shotgun (WGS) entry which is preliminary data.</text>
</comment>
<dbReference type="EMBL" id="LHQM01000007">
    <property type="protein sequence ID" value="KPJ22904.1"/>
    <property type="molecule type" value="Genomic_DNA"/>
</dbReference>
<dbReference type="AlphaFoldDB" id="A0A0P6SKH6"/>
<keyword evidence="2" id="KW-1185">Reference proteome</keyword>
<sequence length="277" mass="31506">MILNICQNDYSIQWDGIYHFALEDYPRIQPFELEKIALFLVYEKRHNRLTKLCCDNTTILTQINDYLQKYQATHPFTPSQKAVAATFDSDGQLVYSDYLSHTCTVSTAIAIFKTGSLLSAVKAFQLTGQELVNSSRNAAGDPVDYFDYVMFGWSNTTSGYRLAMERLLGRLPNQKELEDEFIPGVSFHYAYSQLIALDHYIFDGYHPAKIKHQVPLELMTACIIPKANALAFSKSIPKQLATNVHYLEYDGDGLVQWTQKVYRYLLSISQSDASSDS</sequence>
<dbReference type="STRING" id="119224.AKK44_01875"/>
<gene>
    <name evidence="1" type="ORF">AKK44_01875</name>
</gene>
<reference evidence="1 2" key="1">
    <citation type="submission" date="2015-08" db="EMBL/GenBank/DDBJ databases">
        <title>Genome sequence of Streptococcus phocae subsp. phocae ATCC 51973T isolated from liver specimen obtained from seal.</title>
        <authorList>
            <person name="Avendano-Herrera R."/>
        </authorList>
    </citation>
    <scope>NUCLEOTIDE SEQUENCE [LARGE SCALE GENOMIC DNA]</scope>
    <source>
        <strain evidence="1 2">ATCC 51973</strain>
    </source>
</reference>
<name>A0A0P6SKH6_9STRE</name>